<sequence length="486" mass="53829">MQVLSGFVLLLLVALVVGETRPNILFILADDLGYGDVGVYPNPNDPQKRLITPNLNSLAGESMRFTDAYAGAPVCAPSRCTLMTGRHTGHCTVRANGGTLNSTDVTVAQILQKAGYYTALVGKWGLGSTDTVGSPNNKGFHHFYGYTSQENAHNYYPPFLWRNDKQVMFPENQNASDAKCGSPRTEHCTWAEDAFINETLNLLSDMANQTKPFYLFLSFTTPHAGAVGSDAETGVPGPSILPAYQSLNWPEVEKYFASVVEMQDKHVGEVLQALDSLKLKENTVVFFASDNGAHNEGGHSYKFFESSGPLRGYKRSLHEGGVRSPLIIRWPGVTEPNKISNQQWGFWDFLQTAADIANVDPSLLPTNLDGYSLVPTLQGKQQDQPKYNYHEYCHPNEDHKGYGQAVRFDNWKAVRYDEKEAVELYDLSNDLGEETDVSSKYPSIVKKAVSYIEEAHIHGDDCIIGEGPDTFPMMSLIEAKSTNKYL</sequence>
<protein>
    <recommendedName>
        <fullName evidence="7">Sulfatase N-terminal domain-containing protein</fullName>
    </recommendedName>
</protein>
<dbReference type="Pfam" id="PF00884">
    <property type="entry name" value="Sulfatase"/>
    <property type="match status" value="1"/>
</dbReference>
<dbReference type="GO" id="GO:0046872">
    <property type="term" value="F:metal ion binding"/>
    <property type="evidence" value="ECO:0007669"/>
    <property type="project" value="UniProtKB-KW"/>
</dbReference>
<dbReference type="EnsemblMetazoa" id="Aqu2.1.40676_001">
    <property type="protein sequence ID" value="Aqu2.1.40676_001"/>
    <property type="gene ID" value="Aqu2.1.40676"/>
</dbReference>
<keyword evidence="9" id="KW-1185">Reference proteome</keyword>
<dbReference type="Gene3D" id="3.40.720.10">
    <property type="entry name" value="Alkaline Phosphatase, subunit A"/>
    <property type="match status" value="1"/>
</dbReference>
<dbReference type="KEGG" id="aqu:105316618"/>
<dbReference type="GO" id="GO:0004065">
    <property type="term" value="F:arylsulfatase activity"/>
    <property type="evidence" value="ECO:0007669"/>
    <property type="project" value="TreeGrafter"/>
</dbReference>
<gene>
    <name evidence="8" type="primary">105316618</name>
</gene>
<comment type="similarity">
    <text evidence="2">Belongs to the sulfatase family.</text>
</comment>
<dbReference type="InterPro" id="IPR050738">
    <property type="entry name" value="Sulfatase"/>
</dbReference>
<dbReference type="CDD" id="cd16145">
    <property type="entry name" value="ARS_like"/>
    <property type="match status" value="1"/>
</dbReference>
<reference evidence="9" key="1">
    <citation type="journal article" date="2010" name="Nature">
        <title>The Amphimedon queenslandica genome and the evolution of animal complexity.</title>
        <authorList>
            <person name="Srivastava M."/>
            <person name="Simakov O."/>
            <person name="Chapman J."/>
            <person name="Fahey B."/>
            <person name="Gauthier M.E."/>
            <person name="Mitros T."/>
            <person name="Richards G.S."/>
            <person name="Conaco C."/>
            <person name="Dacre M."/>
            <person name="Hellsten U."/>
            <person name="Larroux C."/>
            <person name="Putnam N.H."/>
            <person name="Stanke M."/>
            <person name="Adamska M."/>
            <person name="Darling A."/>
            <person name="Degnan S.M."/>
            <person name="Oakley T.H."/>
            <person name="Plachetzki D.C."/>
            <person name="Zhai Y."/>
            <person name="Adamski M."/>
            <person name="Calcino A."/>
            <person name="Cummins S.F."/>
            <person name="Goodstein D.M."/>
            <person name="Harris C."/>
            <person name="Jackson D.J."/>
            <person name="Leys S.P."/>
            <person name="Shu S."/>
            <person name="Woodcroft B.J."/>
            <person name="Vervoort M."/>
            <person name="Kosik K.S."/>
            <person name="Manning G."/>
            <person name="Degnan B.M."/>
            <person name="Rokhsar D.S."/>
        </authorList>
    </citation>
    <scope>NUCLEOTIDE SEQUENCE [LARGE SCALE GENOMIC DNA]</scope>
</reference>
<dbReference type="Proteomes" id="UP000007879">
    <property type="component" value="Unassembled WGS sequence"/>
</dbReference>
<dbReference type="InterPro" id="IPR017850">
    <property type="entry name" value="Alkaline_phosphatase_core_sf"/>
</dbReference>
<reference evidence="8" key="2">
    <citation type="submission" date="2017-05" db="UniProtKB">
        <authorList>
            <consortium name="EnsemblMetazoa"/>
        </authorList>
    </citation>
    <scope>IDENTIFICATION</scope>
</reference>
<evidence type="ECO:0000256" key="4">
    <source>
        <dbReference type="ARBA" id="ARBA00022801"/>
    </source>
</evidence>
<dbReference type="AlphaFoldDB" id="A0A1X7VJZ2"/>
<evidence type="ECO:0000313" key="9">
    <source>
        <dbReference type="Proteomes" id="UP000007879"/>
    </source>
</evidence>
<feature type="chain" id="PRO_5010861107" description="Sulfatase N-terminal domain-containing protein" evidence="6">
    <location>
        <begin position="19"/>
        <end position="486"/>
    </location>
</feature>
<evidence type="ECO:0000256" key="5">
    <source>
        <dbReference type="ARBA" id="ARBA00022837"/>
    </source>
</evidence>
<dbReference type="PANTHER" id="PTHR42693:SF53">
    <property type="entry name" value="ENDO-4-O-SULFATASE"/>
    <property type="match status" value="1"/>
</dbReference>
<dbReference type="Gene3D" id="3.30.1120.10">
    <property type="match status" value="1"/>
</dbReference>
<evidence type="ECO:0000313" key="8">
    <source>
        <dbReference type="EnsemblMetazoa" id="Aqu2.1.40676_001"/>
    </source>
</evidence>
<keyword evidence="6" id="KW-0732">Signal</keyword>
<keyword evidence="5" id="KW-0106">Calcium</keyword>
<proteinExistence type="inferred from homology"/>
<dbReference type="OrthoDB" id="103349at2759"/>
<accession>A0A1X7VJZ2</accession>
<organism evidence="8">
    <name type="scientific">Amphimedon queenslandica</name>
    <name type="common">Sponge</name>
    <dbReference type="NCBI Taxonomy" id="400682"/>
    <lineage>
        <taxon>Eukaryota</taxon>
        <taxon>Metazoa</taxon>
        <taxon>Porifera</taxon>
        <taxon>Demospongiae</taxon>
        <taxon>Heteroscleromorpha</taxon>
        <taxon>Haplosclerida</taxon>
        <taxon>Niphatidae</taxon>
        <taxon>Amphimedon</taxon>
    </lineage>
</organism>
<dbReference type="PANTHER" id="PTHR42693">
    <property type="entry name" value="ARYLSULFATASE FAMILY MEMBER"/>
    <property type="match status" value="1"/>
</dbReference>
<comment type="cofactor">
    <cofactor evidence="1">
        <name>Ca(2+)</name>
        <dbReference type="ChEBI" id="CHEBI:29108"/>
    </cofactor>
</comment>
<evidence type="ECO:0000256" key="6">
    <source>
        <dbReference type="SAM" id="SignalP"/>
    </source>
</evidence>
<evidence type="ECO:0000256" key="3">
    <source>
        <dbReference type="ARBA" id="ARBA00022723"/>
    </source>
</evidence>
<dbReference type="SUPFAM" id="SSF53649">
    <property type="entry name" value="Alkaline phosphatase-like"/>
    <property type="match status" value="1"/>
</dbReference>
<evidence type="ECO:0000259" key="7">
    <source>
        <dbReference type="Pfam" id="PF00884"/>
    </source>
</evidence>
<evidence type="ECO:0000256" key="2">
    <source>
        <dbReference type="ARBA" id="ARBA00008779"/>
    </source>
</evidence>
<dbReference type="EnsemblMetazoa" id="XM_011411657.2">
    <property type="protein sequence ID" value="XP_011409959.1"/>
    <property type="gene ID" value="LOC105316618"/>
</dbReference>
<dbReference type="InterPro" id="IPR024607">
    <property type="entry name" value="Sulfatase_CS"/>
</dbReference>
<evidence type="ECO:0000256" key="1">
    <source>
        <dbReference type="ARBA" id="ARBA00001913"/>
    </source>
</evidence>
<feature type="signal peptide" evidence="6">
    <location>
        <begin position="1"/>
        <end position="18"/>
    </location>
</feature>
<name>A0A1X7VJZ2_AMPQE</name>
<dbReference type="InParanoid" id="A0A1X7VJZ2"/>
<feature type="domain" description="Sulfatase N-terminal" evidence="7">
    <location>
        <begin position="22"/>
        <end position="359"/>
    </location>
</feature>
<dbReference type="PROSITE" id="PS00523">
    <property type="entry name" value="SULFATASE_1"/>
    <property type="match status" value="1"/>
</dbReference>
<dbReference type="eggNOG" id="KOG3867">
    <property type="taxonomic scope" value="Eukaryota"/>
</dbReference>
<dbReference type="STRING" id="400682.A0A1X7VJZ2"/>
<keyword evidence="4" id="KW-0378">Hydrolase</keyword>
<keyword evidence="3" id="KW-0479">Metal-binding</keyword>
<dbReference type="InterPro" id="IPR000917">
    <property type="entry name" value="Sulfatase_N"/>
</dbReference>